<feature type="domain" description="Peptidase A2" evidence="2">
    <location>
        <begin position="78"/>
        <end position="156"/>
    </location>
</feature>
<dbReference type="NCBIfam" id="TIGR02281">
    <property type="entry name" value="clan_AA_DTGA"/>
    <property type="match status" value="1"/>
</dbReference>
<dbReference type="AlphaFoldDB" id="A0A7X1F6L2"/>
<dbReference type="InterPro" id="IPR001969">
    <property type="entry name" value="Aspartic_peptidase_AS"/>
</dbReference>
<dbReference type="GO" id="GO:0006508">
    <property type="term" value="P:proteolysis"/>
    <property type="evidence" value="ECO:0007669"/>
    <property type="project" value="UniProtKB-KW"/>
</dbReference>
<protein>
    <submittedName>
        <fullName evidence="3">TIGR02281 family clan AA aspartic protease</fullName>
        <ecNumber evidence="3">3.4.23.-</ecNumber>
    </submittedName>
</protein>
<gene>
    <name evidence="3" type="ORF">H7F49_06630</name>
</gene>
<organism evidence="3 4">
    <name type="scientific">Novosphingobium aerophilum</name>
    <dbReference type="NCBI Taxonomy" id="2839843"/>
    <lineage>
        <taxon>Bacteria</taxon>
        <taxon>Pseudomonadati</taxon>
        <taxon>Pseudomonadota</taxon>
        <taxon>Alphaproteobacteria</taxon>
        <taxon>Sphingomonadales</taxon>
        <taxon>Sphingomonadaceae</taxon>
        <taxon>Novosphingobium</taxon>
    </lineage>
</organism>
<name>A0A7X1F6L2_9SPHN</name>
<evidence type="ECO:0000259" key="2">
    <source>
        <dbReference type="PROSITE" id="PS50175"/>
    </source>
</evidence>
<evidence type="ECO:0000256" key="1">
    <source>
        <dbReference type="ARBA" id="ARBA00022801"/>
    </source>
</evidence>
<dbReference type="InterPro" id="IPR021109">
    <property type="entry name" value="Peptidase_aspartic_dom_sf"/>
</dbReference>
<dbReference type="EC" id="3.4.23.-" evidence="3"/>
<comment type="caution">
    <text evidence="3">The sequence shown here is derived from an EMBL/GenBank/DDBJ whole genome shotgun (WGS) entry which is preliminary data.</text>
</comment>
<dbReference type="Proteomes" id="UP000520156">
    <property type="component" value="Unassembled WGS sequence"/>
</dbReference>
<keyword evidence="4" id="KW-1185">Reference proteome</keyword>
<dbReference type="InterPro" id="IPR001995">
    <property type="entry name" value="Peptidase_A2_cat"/>
</dbReference>
<accession>A0A7X1F6L2</accession>
<dbReference type="CDD" id="cd05483">
    <property type="entry name" value="retropepsin_like_bacteria"/>
    <property type="match status" value="1"/>
</dbReference>
<dbReference type="EMBL" id="JACLAU010000006">
    <property type="protein sequence ID" value="MBC2651372.1"/>
    <property type="molecule type" value="Genomic_DNA"/>
</dbReference>
<evidence type="ECO:0000313" key="3">
    <source>
        <dbReference type="EMBL" id="MBC2651372.1"/>
    </source>
</evidence>
<dbReference type="GO" id="GO:0004190">
    <property type="term" value="F:aspartic-type endopeptidase activity"/>
    <property type="evidence" value="ECO:0007669"/>
    <property type="project" value="InterPro"/>
</dbReference>
<keyword evidence="3" id="KW-0645">Protease</keyword>
<dbReference type="InterPro" id="IPR011969">
    <property type="entry name" value="Clan_AA_Asp_peptidase_C"/>
</dbReference>
<reference evidence="3 4" key="1">
    <citation type="submission" date="2020-08" db="EMBL/GenBank/DDBJ databases">
        <title>The genome sequence of Novosphingobium flavum 4Y4.</title>
        <authorList>
            <person name="Liu Y."/>
        </authorList>
    </citation>
    <scope>NUCLEOTIDE SEQUENCE [LARGE SCALE GENOMIC DNA]</scope>
    <source>
        <strain evidence="3 4">4Y4</strain>
    </source>
</reference>
<keyword evidence="1 3" id="KW-0378">Hydrolase</keyword>
<dbReference type="PROSITE" id="PS00141">
    <property type="entry name" value="ASP_PROTEASE"/>
    <property type="match status" value="1"/>
</dbReference>
<dbReference type="Pfam" id="PF13975">
    <property type="entry name" value="gag-asp_proteas"/>
    <property type="match status" value="1"/>
</dbReference>
<evidence type="ECO:0000313" key="4">
    <source>
        <dbReference type="Proteomes" id="UP000520156"/>
    </source>
</evidence>
<dbReference type="Gene3D" id="2.40.70.10">
    <property type="entry name" value="Acid Proteases"/>
    <property type="match status" value="1"/>
</dbReference>
<dbReference type="SUPFAM" id="SSF50630">
    <property type="entry name" value="Acid proteases"/>
    <property type="match status" value="1"/>
</dbReference>
<dbReference type="InterPro" id="IPR034122">
    <property type="entry name" value="Retropepsin-like_bacterial"/>
</dbReference>
<dbReference type="RefSeq" id="WP_185682786.1">
    <property type="nucleotide sequence ID" value="NZ_JACLAU010000006.1"/>
</dbReference>
<dbReference type="PROSITE" id="PS50175">
    <property type="entry name" value="ASP_PROT_RETROV"/>
    <property type="match status" value="1"/>
</dbReference>
<proteinExistence type="predicted"/>
<sequence length="176" mass="18143">MKNIGFLLIGLFAVALAFGGNRAPFGASPPPEPTAAIATSPNAGAAAGASRFTPEGITIARGSDEQFHLDLAVNGSSTRFLVDTGADVVALTEADAQRAGIAVDPGAYRPILRTASGEGMGMPVKLDRLEMGTSELRNIDAVVVKDLDTSLLGQSVLGRIGRVELRGDAMVLEPAR</sequence>